<evidence type="ECO:0000256" key="1">
    <source>
        <dbReference type="ARBA" id="ARBA00004377"/>
    </source>
</evidence>
<evidence type="ECO:0000256" key="3">
    <source>
        <dbReference type="ARBA" id="ARBA00022475"/>
    </source>
</evidence>
<keyword evidence="3" id="KW-1003">Cell membrane</keyword>
<evidence type="ECO:0000256" key="11">
    <source>
        <dbReference type="SAM" id="Phobius"/>
    </source>
</evidence>
<keyword evidence="7 11" id="KW-1133">Transmembrane helix</keyword>
<dbReference type="NCBIfam" id="TIGR02532">
    <property type="entry name" value="IV_pilin_GFxxxE"/>
    <property type="match status" value="1"/>
</dbReference>
<evidence type="ECO:0000256" key="9">
    <source>
        <dbReference type="ARBA" id="ARBA00025772"/>
    </source>
</evidence>
<organism evidence="13 14">
    <name type="scientific">Comamonas resistens</name>
    <dbReference type="NCBI Taxonomy" id="3046670"/>
    <lineage>
        <taxon>Bacteria</taxon>
        <taxon>Pseudomonadati</taxon>
        <taxon>Pseudomonadota</taxon>
        <taxon>Betaproteobacteria</taxon>
        <taxon>Burkholderiales</taxon>
        <taxon>Comamonadaceae</taxon>
        <taxon>Comamonas</taxon>
    </lineage>
</organism>
<comment type="similarity">
    <text evidence="9">Belongs to the GSP H family.</text>
</comment>
<accession>A0ABY8SUB8</accession>
<name>A0ABY8SUB8_9BURK</name>
<evidence type="ECO:0000256" key="7">
    <source>
        <dbReference type="ARBA" id="ARBA00022989"/>
    </source>
</evidence>
<evidence type="ECO:0000256" key="6">
    <source>
        <dbReference type="ARBA" id="ARBA00022692"/>
    </source>
</evidence>
<dbReference type="EMBL" id="CP125947">
    <property type="protein sequence ID" value="WHS66642.1"/>
    <property type="molecule type" value="Genomic_DNA"/>
</dbReference>
<dbReference type="RefSeq" id="WP_283487717.1">
    <property type="nucleotide sequence ID" value="NZ_CP125947.1"/>
</dbReference>
<sequence>MYTAANSTLHLHYASRVAHHGFTAVELMVTLAILAILSAIAMPSFRTLLERWSVRQTTESLKSSLMLARSEAIKQSGQIVIQKIANNTDGCTSATNKTDWDCGWIVCNDSNNSGTCTKTDPILQTVSAPRNVQITRTGGADTIKLNRWGLVDGAFLSFSIVPLDKSTSNPAAQGLCMSSGGRIRIIPSEEIPCTS</sequence>
<dbReference type="Gene3D" id="3.55.40.10">
    <property type="entry name" value="minor pseudopilin epsh domain"/>
    <property type="match status" value="1"/>
</dbReference>
<keyword evidence="4" id="KW-0488">Methylation</keyword>
<dbReference type="InterPro" id="IPR022346">
    <property type="entry name" value="T2SS_GspH"/>
</dbReference>
<evidence type="ECO:0000256" key="8">
    <source>
        <dbReference type="ARBA" id="ARBA00023136"/>
    </source>
</evidence>
<feature type="domain" description="General secretion pathway GspH" evidence="12">
    <location>
        <begin position="58"/>
        <end position="181"/>
    </location>
</feature>
<dbReference type="Pfam" id="PF07963">
    <property type="entry name" value="N_methyl"/>
    <property type="match status" value="1"/>
</dbReference>
<keyword evidence="5" id="KW-0997">Cell inner membrane</keyword>
<gene>
    <name evidence="13" type="ORF">QMY55_05765</name>
</gene>
<reference evidence="13 14" key="1">
    <citation type="submission" date="2023-05" db="EMBL/GenBank/DDBJ databases">
        <authorList>
            <person name="Yin Y."/>
            <person name="Lu Z."/>
        </authorList>
    </citation>
    <scope>NUCLEOTIDE SEQUENCE [LARGE SCALE GENOMIC DNA]</scope>
    <source>
        <strain evidence="13 14">ZM22</strain>
    </source>
</reference>
<evidence type="ECO:0000256" key="10">
    <source>
        <dbReference type="ARBA" id="ARBA00030775"/>
    </source>
</evidence>
<evidence type="ECO:0000259" key="12">
    <source>
        <dbReference type="Pfam" id="PF12019"/>
    </source>
</evidence>
<keyword evidence="8 11" id="KW-0472">Membrane</keyword>
<dbReference type="SUPFAM" id="SSF54523">
    <property type="entry name" value="Pili subunits"/>
    <property type="match status" value="1"/>
</dbReference>
<feature type="transmembrane region" description="Helical" evidence="11">
    <location>
        <begin position="20"/>
        <end position="42"/>
    </location>
</feature>
<proteinExistence type="inferred from homology"/>
<evidence type="ECO:0000256" key="4">
    <source>
        <dbReference type="ARBA" id="ARBA00022481"/>
    </source>
</evidence>
<evidence type="ECO:0000313" key="13">
    <source>
        <dbReference type="EMBL" id="WHS66642.1"/>
    </source>
</evidence>
<comment type="subcellular location">
    <subcellularLocation>
        <location evidence="1">Cell inner membrane</location>
        <topology evidence="1">Single-pass membrane protein</topology>
    </subcellularLocation>
</comment>
<dbReference type="InterPro" id="IPR045584">
    <property type="entry name" value="Pilin-like"/>
</dbReference>
<dbReference type="Pfam" id="PF12019">
    <property type="entry name" value="GspH"/>
    <property type="match status" value="1"/>
</dbReference>
<evidence type="ECO:0000256" key="2">
    <source>
        <dbReference type="ARBA" id="ARBA00021549"/>
    </source>
</evidence>
<dbReference type="InterPro" id="IPR012902">
    <property type="entry name" value="N_methyl_site"/>
</dbReference>
<evidence type="ECO:0000256" key="5">
    <source>
        <dbReference type="ARBA" id="ARBA00022519"/>
    </source>
</evidence>
<evidence type="ECO:0000313" key="14">
    <source>
        <dbReference type="Proteomes" id="UP001240697"/>
    </source>
</evidence>
<keyword evidence="6 11" id="KW-0812">Transmembrane</keyword>
<dbReference type="Proteomes" id="UP001240697">
    <property type="component" value="Chromosome"/>
</dbReference>
<protein>
    <recommendedName>
        <fullName evidence="2">Type II secretion system protein H</fullName>
    </recommendedName>
    <alternativeName>
        <fullName evidence="10">General secretion pathway protein H</fullName>
    </alternativeName>
</protein>
<keyword evidence="14" id="KW-1185">Reference proteome</keyword>